<comment type="caution">
    <text evidence="2">The sequence shown here is derived from an EMBL/GenBank/DDBJ whole genome shotgun (WGS) entry which is preliminary data.</text>
</comment>
<feature type="region of interest" description="Disordered" evidence="1">
    <location>
        <begin position="138"/>
        <end position="225"/>
    </location>
</feature>
<dbReference type="Proteomes" id="UP001189429">
    <property type="component" value="Unassembled WGS sequence"/>
</dbReference>
<evidence type="ECO:0000313" key="3">
    <source>
        <dbReference type="Proteomes" id="UP001189429"/>
    </source>
</evidence>
<proteinExistence type="predicted"/>
<organism evidence="2 3">
    <name type="scientific">Prorocentrum cordatum</name>
    <dbReference type="NCBI Taxonomy" id="2364126"/>
    <lineage>
        <taxon>Eukaryota</taxon>
        <taxon>Sar</taxon>
        <taxon>Alveolata</taxon>
        <taxon>Dinophyceae</taxon>
        <taxon>Prorocentrales</taxon>
        <taxon>Prorocentraceae</taxon>
        <taxon>Prorocentrum</taxon>
    </lineage>
</organism>
<gene>
    <name evidence="2" type="ORF">PCOR1329_LOCUS41098</name>
</gene>
<keyword evidence="3" id="KW-1185">Reference proteome</keyword>
<evidence type="ECO:0000313" key="2">
    <source>
        <dbReference type="EMBL" id="CAK0848043.1"/>
    </source>
</evidence>
<protein>
    <submittedName>
        <fullName evidence="2">Uncharacterized protein</fullName>
    </submittedName>
</protein>
<dbReference type="EMBL" id="CAUYUJ010014949">
    <property type="protein sequence ID" value="CAK0848043.1"/>
    <property type="molecule type" value="Genomic_DNA"/>
</dbReference>
<sequence>PVISEFATVAVLASRAWRPGIMRPSEKTKMAVAAFVLARHYSGVTMVAAEKKRFIADMAQSRIKGLDKAEACPHGRGKTCATPQGFAQSVYRLAWPNPADPAAAFPPEVDVAEIKMVRGNTAAEFKGKQLGKQFQQQRAQRARALPHSSAHLPPLQTLADVPRNGDGAAAAAAGAGGAPETAPVPTKTSKADAGDAAAAPRGELGALEPSILASAKAKRKRGASA</sequence>
<feature type="non-terminal residue" evidence="2">
    <location>
        <position position="1"/>
    </location>
</feature>
<feature type="non-terminal residue" evidence="2">
    <location>
        <position position="225"/>
    </location>
</feature>
<evidence type="ECO:0000256" key="1">
    <source>
        <dbReference type="SAM" id="MobiDB-lite"/>
    </source>
</evidence>
<reference evidence="2" key="1">
    <citation type="submission" date="2023-10" db="EMBL/GenBank/DDBJ databases">
        <authorList>
            <person name="Chen Y."/>
            <person name="Shah S."/>
            <person name="Dougan E. K."/>
            <person name="Thang M."/>
            <person name="Chan C."/>
        </authorList>
    </citation>
    <scope>NUCLEOTIDE SEQUENCE [LARGE SCALE GENOMIC DNA]</scope>
</reference>
<accession>A0ABN9TPL7</accession>
<name>A0ABN9TPL7_9DINO</name>
<feature type="compositionally biased region" description="Basic residues" evidence="1">
    <location>
        <begin position="216"/>
        <end position="225"/>
    </location>
</feature>